<evidence type="ECO:0000259" key="5">
    <source>
        <dbReference type="Pfam" id="PF00389"/>
    </source>
</evidence>
<dbReference type="Pfam" id="PF00389">
    <property type="entry name" value="2-Hacid_dh"/>
    <property type="match status" value="1"/>
</dbReference>
<comment type="caution">
    <text evidence="7">The sequence shown here is derived from an EMBL/GenBank/DDBJ whole genome shotgun (WGS) entry which is preliminary data.</text>
</comment>
<dbReference type="SUPFAM" id="SSF52283">
    <property type="entry name" value="Formate/glycerate dehydrogenase catalytic domain-like"/>
    <property type="match status" value="1"/>
</dbReference>
<comment type="similarity">
    <text evidence="1 4">Belongs to the D-isomer specific 2-hydroxyacid dehydrogenase family.</text>
</comment>
<dbReference type="SUPFAM" id="SSF51735">
    <property type="entry name" value="NAD(P)-binding Rossmann-fold domains"/>
    <property type="match status" value="1"/>
</dbReference>
<evidence type="ECO:0000259" key="6">
    <source>
        <dbReference type="Pfam" id="PF02826"/>
    </source>
</evidence>
<keyword evidence="8" id="KW-1185">Reference proteome</keyword>
<dbReference type="Proteomes" id="UP000440498">
    <property type="component" value="Unassembled WGS sequence"/>
</dbReference>
<dbReference type="InterPro" id="IPR006140">
    <property type="entry name" value="D-isomer_DH_NAD-bd"/>
</dbReference>
<dbReference type="InterPro" id="IPR058205">
    <property type="entry name" value="D-LDH-like"/>
</dbReference>
<dbReference type="AlphaFoldDB" id="A0A6A7MY70"/>
<dbReference type="PROSITE" id="PS00670">
    <property type="entry name" value="D_2_HYDROXYACID_DH_2"/>
    <property type="match status" value="1"/>
</dbReference>
<sequence>MKIAVYSAQPYDRRFLDEARLQQSAGAVEALYFSDPLTLDTVPLAQGCAAVCVFVNDQLDAVVLQALHALGVRAVLLRCAGFNNVDLQAGQRLGLFMARVPAYAPEAVAEHALALAMTLNRHTHRAYARVREGNFALDGLLGMTLHGKTVGIVGAGQIGTAAARIFKGLGCTVLVSDPAPAPQLDGLATRVSLDELLAASDIVSLHCPLMDATRHMINAASLARMKPGAMLVNTSRGALIDTAAVIEALKSRQLGALAIDVYEQEASLFFHDHSSDIIADDVFQRLMTFPNVLVTGHQGFFTIEAMRESAAVTFANLACHMHGAPCANLLPVSS</sequence>
<dbReference type="Gene3D" id="3.40.50.720">
    <property type="entry name" value="NAD(P)-binding Rossmann-like Domain"/>
    <property type="match status" value="2"/>
</dbReference>
<evidence type="ECO:0000313" key="8">
    <source>
        <dbReference type="Proteomes" id="UP000440498"/>
    </source>
</evidence>
<dbReference type="GO" id="GO:0051287">
    <property type="term" value="F:NAD binding"/>
    <property type="evidence" value="ECO:0007669"/>
    <property type="project" value="InterPro"/>
</dbReference>
<dbReference type="InterPro" id="IPR006139">
    <property type="entry name" value="D-isomer_2_OHA_DH_cat_dom"/>
</dbReference>
<dbReference type="CDD" id="cd12183">
    <property type="entry name" value="LDH_like_2"/>
    <property type="match status" value="1"/>
</dbReference>
<dbReference type="GO" id="GO:0008720">
    <property type="term" value="F:D-lactate dehydrogenase (NAD+) activity"/>
    <property type="evidence" value="ECO:0007669"/>
    <property type="project" value="TreeGrafter"/>
</dbReference>
<proteinExistence type="inferred from homology"/>
<evidence type="ECO:0000313" key="7">
    <source>
        <dbReference type="EMBL" id="MQA37692.1"/>
    </source>
</evidence>
<name>A0A6A7MY70_9BURK</name>
<keyword evidence="2 4" id="KW-0560">Oxidoreductase</keyword>
<reference evidence="7 8" key="1">
    <citation type="submission" date="2019-10" db="EMBL/GenBank/DDBJ databases">
        <title>Two novel species isolated from a subtropical stream in China.</title>
        <authorList>
            <person name="Lu H."/>
        </authorList>
    </citation>
    <scope>NUCLEOTIDE SEQUENCE [LARGE SCALE GENOMIC DNA]</scope>
    <source>
        <strain evidence="7 8">FT29W</strain>
    </source>
</reference>
<dbReference type="PROSITE" id="PS00671">
    <property type="entry name" value="D_2_HYDROXYACID_DH_3"/>
    <property type="match status" value="1"/>
</dbReference>
<protein>
    <submittedName>
        <fullName evidence="7">2-hydroxyacid dehydrogenase</fullName>
    </submittedName>
</protein>
<dbReference type="InterPro" id="IPR036291">
    <property type="entry name" value="NAD(P)-bd_dom_sf"/>
</dbReference>
<dbReference type="PANTHER" id="PTHR43026:SF1">
    <property type="entry name" value="2-HYDROXYACID DEHYDROGENASE HOMOLOG 1-RELATED"/>
    <property type="match status" value="1"/>
</dbReference>
<evidence type="ECO:0000256" key="3">
    <source>
        <dbReference type="ARBA" id="ARBA00023027"/>
    </source>
</evidence>
<dbReference type="EMBL" id="WHUG01000002">
    <property type="protein sequence ID" value="MQA37692.1"/>
    <property type="molecule type" value="Genomic_DNA"/>
</dbReference>
<dbReference type="Pfam" id="PF02826">
    <property type="entry name" value="2-Hacid_dh_C"/>
    <property type="match status" value="1"/>
</dbReference>
<dbReference type="InterPro" id="IPR029753">
    <property type="entry name" value="D-isomer_DH_CS"/>
</dbReference>
<dbReference type="RefSeq" id="WP_152837083.1">
    <property type="nucleotide sequence ID" value="NZ_WHUG01000002.1"/>
</dbReference>
<dbReference type="PANTHER" id="PTHR43026">
    <property type="entry name" value="2-HYDROXYACID DEHYDROGENASE HOMOLOG 1-RELATED"/>
    <property type="match status" value="1"/>
</dbReference>
<evidence type="ECO:0000256" key="2">
    <source>
        <dbReference type="ARBA" id="ARBA00023002"/>
    </source>
</evidence>
<evidence type="ECO:0000256" key="4">
    <source>
        <dbReference type="RuleBase" id="RU003719"/>
    </source>
</evidence>
<feature type="domain" description="D-isomer specific 2-hydroxyacid dehydrogenase NAD-binding" evidence="6">
    <location>
        <begin position="113"/>
        <end position="299"/>
    </location>
</feature>
<gene>
    <name evidence="7" type="ORF">GEV02_05990</name>
</gene>
<feature type="domain" description="D-isomer specific 2-hydroxyacid dehydrogenase catalytic" evidence="5">
    <location>
        <begin position="3"/>
        <end position="329"/>
    </location>
</feature>
<keyword evidence="3" id="KW-0520">NAD</keyword>
<evidence type="ECO:0000256" key="1">
    <source>
        <dbReference type="ARBA" id="ARBA00005854"/>
    </source>
</evidence>
<accession>A0A6A7MY70</accession>
<organism evidence="7 8">
    <name type="scientific">Rugamonas aquatica</name>
    <dbReference type="NCBI Taxonomy" id="2743357"/>
    <lineage>
        <taxon>Bacteria</taxon>
        <taxon>Pseudomonadati</taxon>
        <taxon>Pseudomonadota</taxon>
        <taxon>Betaproteobacteria</taxon>
        <taxon>Burkholderiales</taxon>
        <taxon>Oxalobacteraceae</taxon>
        <taxon>Telluria group</taxon>
        <taxon>Rugamonas</taxon>
    </lineage>
</organism>